<dbReference type="PROSITE" id="PS50105">
    <property type="entry name" value="SAM_DOMAIN"/>
    <property type="match status" value="1"/>
</dbReference>
<dbReference type="OMA" id="QMAPEIM"/>
<dbReference type="CDD" id="cd13999">
    <property type="entry name" value="STKc_MAP3K-like"/>
    <property type="match status" value="1"/>
</dbReference>
<evidence type="ECO:0000313" key="8">
    <source>
        <dbReference type="Proteomes" id="UP000011083"/>
    </source>
</evidence>
<dbReference type="AlphaFoldDB" id="L8H2P5"/>
<dbReference type="VEuPathDB" id="AmoebaDB:ACA1_268760"/>
<dbReference type="Gene3D" id="1.10.510.10">
    <property type="entry name" value="Transferase(Phosphotransferase) domain 1"/>
    <property type="match status" value="1"/>
</dbReference>
<keyword evidence="2" id="KW-0547">Nucleotide-binding</keyword>
<evidence type="ECO:0000256" key="1">
    <source>
        <dbReference type="ARBA" id="ARBA00022737"/>
    </source>
</evidence>
<reference evidence="7 8" key="1">
    <citation type="journal article" date="2013" name="Genome Biol.">
        <title>Genome of Acanthamoeba castellanii highlights extensive lateral gene transfer and early evolution of tyrosine kinase signaling.</title>
        <authorList>
            <person name="Clarke M."/>
            <person name="Lohan A.J."/>
            <person name="Liu B."/>
            <person name="Lagkouvardos I."/>
            <person name="Roy S."/>
            <person name="Zafar N."/>
            <person name="Bertelli C."/>
            <person name="Schilde C."/>
            <person name="Kianianmomeni A."/>
            <person name="Burglin T.R."/>
            <person name="Frech C."/>
            <person name="Turcotte B."/>
            <person name="Kopec K.O."/>
            <person name="Synnott J.M."/>
            <person name="Choo C."/>
            <person name="Paponov I."/>
            <person name="Finkler A."/>
            <person name="Soon Heng Tan C."/>
            <person name="Hutchins A.P."/>
            <person name="Weinmeier T."/>
            <person name="Rattei T."/>
            <person name="Chu J.S."/>
            <person name="Gimenez G."/>
            <person name="Irimia M."/>
            <person name="Rigden D.J."/>
            <person name="Fitzpatrick D.A."/>
            <person name="Lorenzo-Morales J."/>
            <person name="Bateman A."/>
            <person name="Chiu C.H."/>
            <person name="Tang P."/>
            <person name="Hegemann P."/>
            <person name="Fromm H."/>
            <person name="Raoult D."/>
            <person name="Greub G."/>
            <person name="Miranda-Saavedra D."/>
            <person name="Chen N."/>
            <person name="Nash P."/>
            <person name="Ginger M.L."/>
            <person name="Horn M."/>
            <person name="Schaap P."/>
            <person name="Caler L."/>
            <person name="Loftus B."/>
        </authorList>
    </citation>
    <scope>NUCLEOTIDE SEQUENCE [LARGE SCALE GENOMIC DNA]</scope>
    <source>
        <strain evidence="7 8">Neff</strain>
    </source>
</reference>
<dbReference type="SUPFAM" id="SSF47769">
    <property type="entry name" value="SAM/Pointed domain"/>
    <property type="match status" value="1"/>
</dbReference>
<gene>
    <name evidence="7" type="ORF">ACA1_268760</name>
</gene>
<dbReference type="InterPro" id="IPR011009">
    <property type="entry name" value="Kinase-like_dom_sf"/>
</dbReference>
<dbReference type="RefSeq" id="XP_004341581.1">
    <property type="nucleotide sequence ID" value="XM_004341533.1"/>
</dbReference>
<sequence>MRPAQGEGQQRKKVYANGSWYIGSLDGKGRRHGRGAMVFKDGTYEGDWRHGKQTGVGTYVWTSGSRYQGEWLDGRFEGKGTYTWPSGATYTGQWKNGRKHGQGRFLWANGTLYEGQFQEDKKMGFGEYTSGSDNTKYIGEYVDDKMHGEGTYLFSDGARYVGQFANNNFDGVGCYTTPDGTSYVGQFKDDQRHGVGLLKPPHLGTFKVRYIRGKIVEHQAAPMAMTDTEEEITFDVVVELSEEDLIRLGIAEFGKRKKLLVAIEQLPNFRASRTKKAAAPASLSSSSSRVHPALSFDPHCCPPARLVGRDAGGPSSAQLARADADTDHTEGSDDDDGSERALRFNEESDDDDELSIQAEDHYADLGDGLVLETEEKASSAYRKSSEFASGELEEHGDLFDATQGATYRLLNAKELRIQRHPVGRGVFGIVYSAGNVAVKKLVGALGEKELAELHREAQLLEYATPGLVAVSRMHVPCGRAGLMERHLLHRKLCHHPHVVNYLGLAKIPELCLVTQFYPKGSLYDIVIKRREPIGWKTIVGMARDAAAGILHLHCEHVIHRVNESARPPEDIATRNCLVDANYRVVVTDFGLSRVKTSAYLMTNNSFGPVSWMAPEALMERKFSEKSDAYSFGILLWELAARKSVVYPDEVSPFDIATVVIAGKRPAIPDSCPKELRELMQACWAPDPGQRPDFVRIEKSLAAYYYSLAE</sequence>
<evidence type="ECO:0000256" key="4">
    <source>
        <dbReference type="SAM" id="MobiDB-lite"/>
    </source>
</evidence>
<dbReference type="Pfam" id="PF07714">
    <property type="entry name" value="PK_Tyr_Ser-Thr"/>
    <property type="match status" value="1"/>
</dbReference>
<dbReference type="EMBL" id="KB007933">
    <property type="protein sequence ID" value="ELR19495.1"/>
    <property type="molecule type" value="Genomic_DNA"/>
</dbReference>
<evidence type="ECO:0000313" key="7">
    <source>
        <dbReference type="EMBL" id="ELR19495.1"/>
    </source>
</evidence>
<protein>
    <submittedName>
        <fullName evidence="7">Protein kinase domain containing protein</fullName>
    </submittedName>
</protein>
<dbReference type="SMART" id="SM00698">
    <property type="entry name" value="MORN"/>
    <property type="match status" value="8"/>
</dbReference>
<feature type="compositionally biased region" description="Low complexity" evidence="4">
    <location>
        <begin position="277"/>
        <end position="295"/>
    </location>
</feature>
<dbReference type="PANTHER" id="PTHR44329">
    <property type="entry name" value="SERINE/THREONINE-PROTEIN KINASE TNNI3K-RELATED"/>
    <property type="match status" value="1"/>
</dbReference>
<dbReference type="InterPro" id="IPR001660">
    <property type="entry name" value="SAM"/>
</dbReference>
<dbReference type="GO" id="GO:0004674">
    <property type="term" value="F:protein serine/threonine kinase activity"/>
    <property type="evidence" value="ECO:0007669"/>
    <property type="project" value="TreeGrafter"/>
</dbReference>
<dbReference type="Proteomes" id="UP000011083">
    <property type="component" value="Unassembled WGS sequence"/>
</dbReference>
<dbReference type="InterPro" id="IPR000719">
    <property type="entry name" value="Prot_kinase_dom"/>
</dbReference>
<dbReference type="InterPro" id="IPR003409">
    <property type="entry name" value="MORN"/>
</dbReference>
<dbReference type="OrthoDB" id="18857at2759"/>
<dbReference type="STRING" id="1257118.L8H2P5"/>
<keyword evidence="3" id="KW-0067">ATP-binding</keyword>
<accession>L8H2P5</accession>
<dbReference type="GO" id="GO:0005524">
    <property type="term" value="F:ATP binding"/>
    <property type="evidence" value="ECO:0007669"/>
    <property type="project" value="UniProtKB-KW"/>
</dbReference>
<dbReference type="PROSITE" id="PS50011">
    <property type="entry name" value="PROTEIN_KINASE_DOM"/>
    <property type="match status" value="1"/>
</dbReference>
<dbReference type="KEGG" id="acan:ACA1_268760"/>
<evidence type="ECO:0000259" key="5">
    <source>
        <dbReference type="PROSITE" id="PS50011"/>
    </source>
</evidence>
<proteinExistence type="predicted"/>
<dbReference type="Gene3D" id="1.10.150.50">
    <property type="entry name" value="Transcription Factor, Ets-1"/>
    <property type="match status" value="1"/>
</dbReference>
<keyword evidence="8" id="KW-1185">Reference proteome</keyword>
<dbReference type="PRINTS" id="PR00109">
    <property type="entry name" value="TYRKINASE"/>
</dbReference>
<feature type="region of interest" description="Disordered" evidence="4">
    <location>
        <begin position="274"/>
        <end position="340"/>
    </location>
</feature>
<keyword evidence="7" id="KW-0808">Transferase</keyword>
<feature type="domain" description="SAM" evidence="6">
    <location>
        <begin position="232"/>
        <end position="269"/>
    </location>
</feature>
<dbReference type="GeneID" id="14920279"/>
<dbReference type="Pfam" id="PF00536">
    <property type="entry name" value="SAM_1"/>
    <property type="match status" value="1"/>
</dbReference>
<dbReference type="Pfam" id="PF02493">
    <property type="entry name" value="MORN"/>
    <property type="match status" value="8"/>
</dbReference>
<dbReference type="InterPro" id="IPR001245">
    <property type="entry name" value="Ser-Thr/Tyr_kinase_cat_dom"/>
</dbReference>
<feature type="domain" description="Protein kinase" evidence="5">
    <location>
        <begin position="416"/>
        <end position="704"/>
    </location>
</feature>
<evidence type="ECO:0000259" key="6">
    <source>
        <dbReference type="PROSITE" id="PS50105"/>
    </source>
</evidence>
<feature type="compositionally biased region" description="Basic and acidic residues" evidence="4">
    <location>
        <begin position="322"/>
        <end position="331"/>
    </location>
</feature>
<dbReference type="InterPro" id="IPR013761">
    <property type="entry name" value="SAM/pointed_sf"/>
</dbReference>
<keyword evidence="1" id="KW-0677">Repeat</keyword>
<dbReference type="InterPro" id="IPR051681">
    <property type="entry name" value="Ser/Thr_Kinases-Pseudokinases"/>
</dbReference>
<name>L8H2P5_ACACF</name>
<evidence type="ECO:0000256" key="3">
    <source>
        <dbReference type="ARBA" id="ARBA00022840"/>
    </source>
</evidence>
<organism evidence="7 8">
    <name type="scientific">Acanthamoeba castellanii (strain ATCC 30010 / Neff)</name>
    <dbReference type="NCBI Taxonomy" id="1257118"/>
    <lineage>
        <taxon>Eukaryota</taxon>
        <taxon>Amoebozoa</taxon>
        <taxon>Discosea</taxon>
        <taxon>Longamoebia</taxon>
        <taxon>Centramoebida</taxon>
        <taxon>Acanthamoebidae</taxon>
        <taxon>Acanthamoeba</taxon>
    </lineage>
</organism>
<evidence type="ECO:0000256" key="2">
    <source>
        <dbReference type="ARBA" id="ARBA00022741"/>
    </source>
</evidence>
<dbReference type="Gene3D" id="2.20.110.10">
    <property type="entry name" value="Histone H3 K4-specific methyltransferase SET7/9 N-terminal domain"/>
    <property type="match status" value="4"/>
</dbReference>
<dbReference type="SUPFAM" id="SSF56112">
    <property type="entry name" value="Protein kinase-like (PK-like)"/>
    <property type="match status" value="1"/>
</dbReference>
<dbReference type="SUPFAM" id="SSF82185">
    <property type="entry name" value="Histone H3 K4-specific methyltransferase SET7/9 N-terminal domain"/>
    <property type="match status" value="1"/>
</dbReference>
<keyword evidence="7" id="KW-0418">Kinase</keyword>